<dbReference type="Proteomes" id="UP000005953">
    <property type="component" value="Unassembled WGS sequence"/>
</dbReference>
<dbReference type="RefSeq" id="WP_008044048.1">
    <property type="nucleotide sequence ID" value="NZ_CH724150.1"/>
</dbReference>
<keyword evidence="4" id="KW-1185">Reference proteome</keyword>
<evidence type="ECO:0000313" key="3">
    <source>
        <dbReference type="EMBL" id="EAR08503.1"/>
    </source>
</evidence>
<feature type="region of interest" description="Disordered" evidence="1">
    <location>
        <begin position="313"/>
        <end position="340"/>
    </location>
</feature>
<dbReference type="STRING" id="314283.MED297_17962"/>
<dbReference type="OrthoDB" id="6192837at2"/>
<dbReference type="AlphaFoldDB" id="A4BHF5"/>
<dbReference type="Pfam" id="PF02120">
    <property type="entry name" value="Flg_hook"/>
    <property type="match status" value="1"/>
</dbReference>
<feature type="region of interest" description="Disordered" evidence="1">
    <location>
        <begin position="1"/>
        <end position="34"/>
    </location>
</feature>
<feature type="region of interest" description="Disordered" evidence="1">
    <location>
        <begin position="193"/>
        <end position="214"/>
    </location>
</feature>
<gene>
    <name evidence="3" type="ORF">MED297_17962</name>
</gene>
<feature type="compositionally biased region" description="Polar residues" evidence="1">
    <location>
        <begin position="319"/>
        <end position="340"/>
    </location>
</feature>
<reference evidence="3 4" key="1">
    <citation type="submission" date="2006-02" db="EMBL/GenBank/DDBJ databases">
        <authorList>
            <person name="Pinhassi J."/>
            <person name="Pedros-Alio C."/>
            <person name="Ferriera S."/>
            <person name="Johnson J."/>
            <person name="Kravitz S."/>
            <person name="Halpern A."/>
            <person name="Remington K."/>
            <person name="Beeson K."/>
            <person name="Tran B."/>
            <person name="Rogers Y.-H."/>
            <person name="Friedman R."/>
            <person name="Venter J.C."/>
        </authorList>
    </citation>
    <scope>NUCLEOTIDE SEQUENCE [LARGE SCALE GENOMIC DNA]</scope>
    <source>
        <strain evidence="3 4">MED297</strain>
    </source>
</reference>
<dbReference type="EMBL" id="AAOE01000020">
    <property type="protein sequence ID" value="EAR08503.1"/>
    <property type="molecule type" value="Genomic_DNA"/>
</dbReference>
<dbReference type="HOGENOM" id="CLU_434040_0_0_6"/>
<feature type="compositionally biased region" description="Basic and acidic residues" evidence="1">
    <location>
        <begin position="616"/>
        <end position="630"/>
    </location>
</feature>
<evidence type="ECO:0000256" key="1">
    <source>
        <dbReference type="SAM" id="MobiDB-lite"/>
    </source>
</evidence>
<comment type="caution">
    <text evidence="3">The sequence shown here is derived from an EMBL/GenBank/DDBJ whole genome shotgun (WGS) entry which is preliminary data.</text>
</comment>
<protein>
    <recommendedName>
        <fullName evidence="2">Flagellar hook-length control protein-like C-terminal domain-containing protein</fullName>
    </recommendedName>
</protein>
<feature type="domain" description="Flagellar hook-length control protein-like C-terminal" evidence="2">
    <location>
        <begin position="533"/>
        <end position="593"/>
    </location>
</feature>
<accession>A4BHF5</accession>
<feature type="region of interest" description="Disordered" evidence="1">
    <location>
        <begin position="601"/>
        <end position="630"/>
    </location>
</feature>
<evidence type="ECO:0000259" key="2">
    <source>
        <dbReference type="Pfam" id="PF02120"/>
    </source>
</evidence>
<dbReference type="InterPro" id="IPR021136">
    <property type="entry name" value="Flagellar_hook_control-like_C"/>
</dbReference>
<evidence type="ECO:0000313" key="4">
    <source>
        <dbReference type="Proteomes" id="UP000005953"/>
    </source>
</evidence>
<name>A4BHF5_9GAMM</name>
<sequence length="630" mass="70069">MSVSTMANEGIRLPSDTTVASQKVHRGSQARDTQITPATPKEVATPQTLITVVLQTKPLIEGSRSGLFELLLQNDPKSEPPIRLQSDTRIAPGTSLLLELDDQGVYRPIERPSRAQLTQMIQLELDFWRAHLLPKADQRSFPPTPEAAALTRIGNQWPELKPLTEWLTQRPETITGREMQRWFRETSPLSHLRNWQLTPSTQETSARQRTTPTADVSRVLPLPSPIAAQHPALNYPIGTRVNINPLPPNGLAPATAQTDRTSNPSVLTFAGRVFTLTTAPLTQPVSPVVFHDSVTPIRATLAWPSLLSTATTTATPTTQNQPSNLSTQAPTGSVSTGTPATSVTPVPVHFALTPVRSADHQPALQLIAQVPQPITSTDTGSRAPLQTLPLPRNLELLPQRRDGELPIEMKLGLWLQQLDKTVAQHPATLQSQMQGKAEEILRNMELTRSTPDAVTRPSTDAASDNDAPLLALRNLLDSTLARIQNNAIQTAAQQVTQPDQPVQQMQLPLIWLGLTSWADIEWWQERPKKDKKQKDQDESRRRRWRMKIYLTLTPLGQVCADLDWGPDQTQLTFWSEDPATLNHLNQLLPTLNQWTEGLGERNLSTKHGMPSRRQNHRDDEPSHHLVDIKT</sequence>
<organism evidence="3 4">
    <name type="scientific">Reinekea blandensis MED297</name>
    <dbReference type="NCBI Taxonomy" id="314283"/>
    <lineage>
        <taxon>Bacteria</taxon>
        <taxon>Pseudomonadati</taxon>
        <taxon>Pseudomonadota</taxon>
        <taxon>Gammaproteobacteria</taxon>
        <taxon>Oceanospirillales</taxon>
        <taxon>Saccharospirillaceae</taxon>
        <taxon>Reinekea</taxon>
    </lineage>
</organism>
<proteinExistence type="predicted"/>